<protein>
    <recommendedName>
        <fullName evidence="4">Polysaccharide biosynthesis protein C-terminal domain-containing protein</fullName>
    </recommendedName>
</protein>
<keyword evidence="1" id="KW-0472">Membrane</keyword>
<dbReference type="RefSeq" id="WP_169020032.1">
    <property type="nucleotide sequence ID" value="NZ_JABBMT010000011.1"/>
</dbReference>
<reference evidence="2" key="1">
    <citation type="submission" date="2020-04" db="EMBL/GenBank/DDBJ databases">
        <title>Genome Sequencing for Pseudoaltermonas arctica.</title>
        <authorList>
            <person name="Elkins N.S."/>
        </authorList>
    </citation>
    <scope>NUCLEOTIDE SEQUENCE [LARGE SCALE GENOMIC DNA]</scope>
    <source>
        <strain evidence="2">NEC-BIFX-2020_0012</strain>
    </source>
</reference>
<organism evidence="2 3">
    <name type="scientific">Pseudoalteromonas arctica</name>
    <dbReference type="NCBI Taxonomy" id="394751"/>
    <lineage>
        <taxon>Bacteria</taxon>
        <taxon>Pseudomonadati</taxon>
        <taxon>Pseudomonadota</taxon>
        <taxon>Gammaproteobacteria</taxon>
        <taxon>Alteromonadales</taxon>
        <taxon>Pseudoalteromonadaceae</taxon>
        <taxon>Pseudoalteromonas</taxon>
    </lineage>
</organism>
<evidence type="ECO:0008006" key="4">
    <source>
        <dbReference type="Google" id="ProtNLM"/>
    </source>
</evidence>
<feature type="transmembrane region" description="Helical" evidence="1">
    <location>
        <begin position="79"/>
        <end position="96"/>
    </location>
</feature>
<gene>
    <name evidence="2" type="ORF">HHO47_09220</name>
</gene>
<proteinExistence type="predicted"/>
<sequence>MANTAPYQQVSELMRLLWKLNCGAIITLAVIAHPLLTLYGEKQLEAGHQLLLILLLGQLFLPARILASSIIKLNGNPLHNLYVLLAATSITLIVAWCLKDRYGIIGVATAFSFGFILGALCRVAIIVKTMRVPVAVLLGTHNKPSSIR</sequence>
<keyword evidence="3" id="KW-1185">Reference proteome</keyword>
<feature type="transmembrane region" description="Helical" evidence="1">
    <location>
        <begin position="48"/>
        <end position="67"/>
    </location>
</feature>
<keyword evidence="1" id="KW-1133">Transmembrane helix</keyword>
<dbReference type="EMBL" id="JABBMT010000011">
    <property type="protein sequence ID" value="NMM40993.1"/>
    <property type="molecule type" value="Genomic_DNA"/>
</dbReference>
<evidence type="ECO:0000313" key="2">
    <source>
        <dbReference type="EMBL" id="NMM40993.1"/>
    </source>
</evidence>
<evidence type="ECO:0000256" key="1">
    <source>
        <dbReference type="SAM" id="Phobius"/>
    </source>
</evidence>
<dbReference type="Proteomes" id="UP000570493">
    <property type="component" value="Unassembled WGS sequence"/>
</dbReference>
<feature type="transmembrane region" description="Helical" evidence="1">
    <location>
        <begin position="102"/>
        <end position="125"/>
    </location>
</feature>
<feature type="transmembrane region" description="Helical" evidence="1">
    <location>
        <begin position="16"/>
        <end position="36"/>
    </location>
</feature>
<comment type="caution">
    <text evidence="2">The sequence shown here is derived from an EMBL/GenBank/DDBJ whole genome shotgun (WGS) entry which is preliminary data.</text>
</comment>
<keyword evidence="1" id="KW-0812">Transmembrane</keyword>
<dbReference type="AlphaFoldDB" id="A0A7Y0DSV3"/>
<accession>A0A7Y0DSV3</accession>
<evidence type="ECO:0000313" key="3">
    <source>
        <dbReference type="Proteomes" id="UP000570493"/>
    </source>
</evidence>
<name>A0A7Y0DSV3_9GAMM</name>